<organism evidence="1 2">
    <name type="scientific">Natrarchaeobaculum aegyptiacum</name>
    <dbReference type="NCBI Taxonomy" id="745377"/>
    <lineage>
        <taxon>Archaea</taxon>
        <taxon>Methanobacteriati</taxon>
        <taxon>Methanobacteriota</taxon>
        <taxon>Stenosarchaea group</taxon>
        <taxon>Halobacteria</taxon>
        <taxon>Halobacteriales</taxon>
        <taxon>Natrialbaceae</taxon>
        <taxon>Natrarchaeobaculum</taxon>
    </lineage>
</organism>
<proteinExistence type="predicted"/>
<evidence type="ECO:0000313" key="2">
    <source>
        <dbReference type="Proteomes" id="UP000250088"/>
    </source>
</evidence>
<dbReference type="PROSITE" id="PS51318">
    <property type="entry name" value="TAT"/>
    <property type="match status" value="1"/>
</dbReference>
<dbReference type="AlphaFoldDB" id="A0A2Z2HYM7"/>
<keyword evidence="2" id="KW-1185">Reference proteome</keyword>
<dbReference type="KEGG" id="naj:B1756_02055"/>
<accession>A0A2Z2HYM7</accession>
<reference evidence="2" key="1">
    <citation type="submission" date="2017-02" db="EMBL/GenBank/DDBJ databases">
        <title>Natronthermophilus aegyptiacus gen. nov.,sp. nov., an aerobic, extremely halophilic alkalithermophilic archaeon isolated from the athalassohaline Wadi An Natrun, Egypt.</title>
        <authorList>
            <person name="Zhao B."/>
        </authorList>
    </citation>
    <scope>NUCLEOTIDE SEQUENCE [LARGE SCALE GENOMIC DNA]</scope>
    <source>
        <strain evidence="2">JW/NM-HA 15</strain>
    </source>
</reference>
<dbReference type="Proteomes" id="UP000250088">
    <property type="component" value="Chromosome"/>
</dbReference>
<protein>
    <submittedName>
        <fullName evidence="1">Uncharacterized protein</fullName>
    </submittedName>
</protein>
<gene>
    <name evidence="1" type="ORF">B1756_02055</name>
</gene>
<dbReference type="InterPro" id="IPR006311">
    <property type="entry name" value="TAT_signal"/>
</dbReference>
<evidence type="ECO:0000313" key="1">
    <source>
        <dbReference type="EMBL" id="ARS88658.1"/>
    </source>
</evidence>
<sequence length="235" mass="24137">MTRRSLLATVGGTLTAAGALAAIPTAAAEPMEWGRNGTAYATQITLQLFGPESEQLAQTASEAALEGIAQQAPDAPEALLTESVCSGTAYGSVIGTTSGVAITGVQDPDHVQAAAQGAAAGGIATVAQYEDDYFSFDGTYARPGYIDVDGRRIELLPEGQGMITDTGPFMRIPTSGAATGALQRPFLVPDQTPETTYWAAFTGVNEGATYYLETGISEGHTVASRAGAGAIYYQG</sequence>
<dbReference type="EMBL" id="CP019893">
    <property type="protein sequence ID" value="ARS88658.1"/>
    <property type="molecule type" value="Genomic_DNA"/>
</dbReference>
<name>A0A2Z2HYM7_9EURY</name>